<keyword evidence="4" id="KW-1185">Reference proteome</keyword>
<evidence type="ECO:0000313" key="4">
    <source>
        <dbReference type="Proteomes" id="UP000320390"/>
    </source>
</evidence>
<proteinExistence type="predicted"/>
<feature type="transmembrane region" description="Helical" evidence="2">
    <location>
        <begin position="112"/>
        <end position="133"/>
    </location>
</feature>
<keyword evidence="2" id="KW-1133">Transmembrane helix</keyword>
<evidence type="ECO:0000313" key="3">
    <source>
        <dbReference type="EMBL" id="QDV07615.1"/>
    </source>
</evidence>
<feature type="compositionally biased region" description="Basic and acidic residues" evidence="1">
    <location>
        <begin position="1"/>
        <end position="17"/>
    </location>
</feature>
<keyword evidence="2" id="KW-0472">Membrane</keyword>
<accession>A0A518EU51</accession>
<dbReference type="Proteomes" id="UP000320390">
    <property type="component" value="Chromosome"/>
</dbReference>
<evidence type="ECO:0000256" key="1">
    <source>
        <dbReference type="SAM" id="MobiDB-lite"/>
    </source>
</evidence>
<dbReference type="OrthoDB" id="289287at2"/>
<reference evidence="3 4" key="1">
    <citation type="submission" date="2019-02" db="EMBL/GenBank/DDBJ databases">
        <title>Deep-cultivation of Planctomycetes and their phenomic and genomic characterization uncovers novel biology.</title>
        <authorList>
            <person name="Wiegand S."/>
            <person name="Jogler M."/>
            <person name="Boedeker C."/>
            <person name="Pinto D."/>
            <person name="Vollmers J."/>
            <person name="Rivas-Marin E."/>
            <person name="Kohn T."/>
            <person name="Peeters S.H."/>
            <person name="Heuer A."/>
            <person name="Rast P."/>
            <person name="Oberbeckmann S."/>
            <person name="Bunk B."/>
            <person name="Jeske O."/>
            <person name="Meyerdierks A."/>
            <person name="Storesund J.E."/>
            <person name="Kallscheuer N."/>
            <person name="Luecker S."/>
            <person name="Lage O.M."/>
            <person name="Pohl T."/>
            <person name="Merkel B.J."/>
            <person name="Hornburger P."/>
            <person name="Mueller R.-W."/>
            <person name="Bruemmer F."/>
            <person name="Labrenz M."/>
            <person name="Spormann A.M."/>
            <person name="Op den Camp H."/>
            <person name="Overmann J."/>
            <person name="Amann R."/>
            <person name="Jetten M.S.M."/>
            <person name="Mascher T."/>
            <person name="Medema M.H."/>
            <person name="Devos D.P."/>
            <person name="Kaster A.-K."/>
            <person name="Ovreas L."/>
            <person name="Rohde M."/>
            <person name="Galperin M.Y."/>
            <person name="Jogler C."/>
        </authorList>
    </citation>
    <scope>NUCLEOTIDE SEQUENCE [LARGE SCALE GENOMIC DNA]</scope>
    <source>
        <strain evidence="3 4">Poly30</strain>
    </source>
</reference>
<organism evidence="3 4">
    <name type="scientific">Saltatorellus ferox</name>
    <dbReference type="NCBI Taxonomy" id="2528018"/>
    <lineage>
        <taxon>Bacteria</taxon>
        <taxon>Pseudomonadati</taxon>
        <taxon>Planctomycetota</taxon>
        <taxon>Planctomycetia</taxon>
        <taxon>Planctomycetia incertae sedis</taxon>
        <taxon>Saltatorellus</taxon>
    </lineage>
</organism>
<name>A0A518EU51_9BACT</name>
<keyword evidence="2" id="KW-0812">Transmembrane</keyword>
<sequence>MSESEPERASHYREADGKSYGNMSDQHWSKTRGERNAEAIDYYRNRSHAPGVEEGGEARNYYCMECDGVIPWDDFQGDACPHCGAAVEGSARRYFNWVEIDRTPKSDRAATAIAIGIVALVLCLVGAAAWWIFH</sequence>
<gene>
    <name evidence="3" type="ORF">Poly30_31430</name>
</gene>
<protein>
    <submittedName>
        <fullName evidence="3">Uncharacterized protein</fullName>
    </submittedName>
</protein>
<dbReference type="EMBL" id="CP036434">
    <property type="protein sequence ID" value="QDV07615.1"/>
    <property type="molecule type" value="Genomic_DNA"/>
</dbReference>
<dbReference type="RefSeq" id="WP_145198809.1">
    <property type="nucleotide sequence ID" value="NZ_CP036434.1"/>
</dbReference>
<evidence type="ECO:0000256" key="2">
    <source>
        <dbReference type="SAM" id="Phobius"/>
    </source>
</evidence>
<dbReference type="AlphaFoldDB" id="A0A518EU51"/>
<feature type="region of interest" description="Disordered" evidence="1">
    <location>
        <begin position="1"/>
        <end position="32"/>
    </location>
</feature>